<organism evidence="1 2">
    <name type="scientific">Cichorium intybus</name>
    <name type="common">Chicory</name>
    <dbReference type="NCBI Taxonomy" id="13427"/>
    <lineage>
        <taxon>Eukaryota</taxon>
        <taxon>Viridiplantae</taxon>
        <taxon>Streptophyta</taxon>
        <taxon>Embryophyta</taxon>
        <taxon>Tracheophyta</taxon>
        <taxon>Spermatophyta</taxon>
        <taxon>Magnoliopsida</taxon>
        <taxon>eudicotyledons</taxon>
        <taxon>Gunneridae</taxon>
        <taxon>Pentapetalae</taxon>
        <taxon>asterids</taxon>
        <taxon>campanulids</taxon>
        <taxon>Asterales</taxon>
        <taxon>Asteraceae</taxon>
        <taxon>Cichorioideae</taxon>
        <taxon>Cichorieae</taxon>
        <taxon>Cichoriinae</taxon>
        <taxon>Cichorium</taxon>
    </lineage>
</organism>
<dbReference type="EMBL" id="CM042017">
    <property type="protein sequence ID" value="KAI3690635.1"/>
    <property type="molecule type" value="Genomic_DNA"/>
</dbReference>
<reference evidence="2" key="1">
    <citation type="journal article" date="2022" name="Mol. Ecol. Resour.">
        <title>The genomes of chicory, endive, great burdock and yacon provide insights into Asteraceae palaeo-polyploidization history and plant inulin production.</title>
        <authorList>
            <person name="Fan W."/>
            <person name="Wang S."/>
            <person name="Wang H."/>
            <person name="Wang A."/>
            <person name="Jiang F."/>
            <person name="Liu H."/>
            <person name="Zhao H."/>
            <person name="Xu D."/>
            <person name="Zhang Y."/>
        </authorList>
    </citation>
    <scope>NUCLEOTIDE SEQUENCE [LARGE SCALE GENOMIC DNA]</scope>
    <source>
        <strain evidence="2">cv. Punajuju</strain>
    </source>
</reference>
<sequence>MELSLVTSIALAIVFFFLFKIATHHTSKKNLPPGPWGLPIIGHMHHLIGTLPHRSLMNIAKKYGPIMHLQLGEISTIVVSNPKIAKQVFTTYDLTFVDRSENLTAEVISYHNTNIVFSPYGEYWRELRKLCTLELLSAKRVKSFQSLREEECWNFVQEIRSSGSGRPINVSHYIYNIQGILISRAALGKEIKDTTDFSNLIKNIFIEMGGLDVVDIFPSKQFIHILSSKRARIAKMKNDYENIVTKIFAERLNNQSNTSVESLLDILLRHKDGTEFPLTVDNVKAIIFDVFAGSVGAAGTTIEWALSELIRNPRTMSISHLGLGEEGALE</sequence>
<comment type="caution">
    <text evidence="1">The sequence shown here is derived from an EMBL/GenBank/DDBJ whole genome shotgun (WGS) entry which is preliminary data.</text>
</comment>
<gene>
    <name evidence="1" type="ORF">L2E82_48791</name>
</gene>
<dbReference type="Proteomes" id="UP001055811">
    <property type="component" value="Linkage Group LG09"/>
</dbReference>
<keyword evidence="2" id="KW-1185">Reference proteome</keyword>
<proteinExistence type="predicted"/>
<protein>
    <submittedName>
        <fullName evidence="1">Uncharacterized protein</fullName>
    </submittedName>
</protein>
<reference evidence="1 2" key="2">
    <citation type="journal article" date="2022" name="Mol. Ecol. Resour.">
        <title>The genomes of chicory, endive, great burdock and yacon provide insights into Asteraceae paleo-polyploidization history and plant inulin production.</title>
        <authorList>
            <person name="Fan W."/>
            <person name="Wang S."/>
            <person name="Wang H."/>
            <person name="Wang A."/>
            <person name="Jiang F."/>
            <person name="Liu H."/>
            <person name="Zhao H."/>
            <person name="Xu D."/>
            <person name="Zhang Y."/>
        </authorList>
    </citation>
    <scope>NUCLEOTIDE SEQUENCE [LARGE SCALE GENOMIC DNA]</scope>
    <source>
        <strain evidence="2">cv. Punajuju</strain>
        <tissue evidence="1">Leaves</tissue>
    </source>
</reference>
<evidence type="ECO:0000313" key="1">
    <source>
        <dbReference type="EMBL" id="KAI3690635.1"/>
    </source>
</evidence>
<accession>A0ACB8YYT6</accession>
<evidence type="ECO:0000313" key="2">
    <source>
        <dbReference type="Proteomes" id="UP001055811"/>
    </source>
</evidence>
<name>A0ACB8YYT6_CICIN</name>